<evidence type="ECO:0000259" key="7">
    <source>
        <dbReference type="SMART" id="SM00928"/>
    </source>
</evidence>
<dbReference type="FunFam" id="3.40.50.11540:FF:000001">
    <property type="entry name" value="NADH dehydrogenase [ubiquinone] flavoprotein 1, mitochondrial"/>
    <property type="match status" value="1"/>
</dbReference>
<dbReference type="InterPro" id="IPR037225">
    <property type="entry name" value="Nuo51_FMN-bd_sf"/>
</dbReference>
<dbReference type="Gene3D" id="3.10.20.600">
    <property type="match status" value="1"/>
</dbReference>
<dbReference type="AlphaFoldDB" id="A0A561SKQ6"/>
<dbReference type="SUPFAM" id="SSF140490">
    <property type="entry name" value="Nqo1C-terminal domain-like"/>
    <property type="match status" value="1"/>
</dbReference>
<evidence type="ECO:0000256" key="3">
    <source>
        <dbReference type="ARBA" id="ARBA00022723"/>
    </source>
</evidence>
<evidence type="ECO:0000256" key="2">
    <source>
        <dbReference type="ARBA" id="ARBA00022485"/>
    </source>
</evidence>
<feature type="region of interest" description="Disordered" evidence="6">
    <location>
        <begin position="88"/>
        <end position="120"/>
    </location>
</feature>
<dbReference type="PANTHER" id="PTHR43578:SF3">
    <property type="entry name" value="NADH-QUINONE OXIDOREDUCTASE SUBUNIT F"/>
    <property type="match status" value="1"/>
</dbReference>
<dbReference type="SUPFAM" id="SSF142984">
    <property type="entry name" value="Nqo1 middle domain-like"/>
    <property type="match status" value="1"/>
</dbReference>
<proteinExistence type="inferred from homology"/>
<comment type="caution">
    <text evidence="8">The sequence shown here is derived from an EMBL/GenBank/DDBJ whole genome shotgun (WGS) entry which is preliminary data.</text>
</comment>
<reference evidence="8 9" key="1">
    <citation type="submission" date="2019-06" db="EMBL/GenBank/DDBJ databases">
        <title>Sequencing the genomes of 1000 actinobacteria strains.</title>
        <authorList>
            <person name="Klenk H.-P."/>
        </authorList>
    </citation>
    <scope>NUCLEOTIDE SEQUENCE [LARGE SCALE GENOMIC DNA]</scope>
    <source>
        <strain evidence="8 9">DSM 45671</strain>
    </source>
</reference>
<dbReference type="PANTHER" id="PTHR43578">
    <property type="entry name" value="NADH-QUINONE OXIDOREDUCTASE SUBUNIT F"/>
    <property type="match status" value="1"/>
</dbReference>
<dbReference type="InterPro" id="IPR001949">
    <property type="entry name" value="NADH-UbQ_OxRdtase_51kDa_CS"/>
</dbReference>
<dbReference type="Proteomes" id="UP000321261">
    <property type="component" value="Unassembled WGS sequence"/>
</dbReference>
<dbReference type="GO" id="GO:0010181">
    <property type="term" value="F:FMN binding"/>
    <property type="evidence" value="ECO:0007669"/>
    <property type="project" value="InterPro"/>
</dbReference>
<evidence type="ECO:0000256" key="6">
    <source>
        <dbReference type="SAM" id="MobiDB-lite"/>
    </source>
</evidence>
<evidence type="ECO:0000313" key="9">
    <source>
        <dbReference type="Proteomes" id="UP000321261"/>
    </source>
</evidence>
<evidence type="ECO:0000313" key="8">
    <source>
        <dbReference type="EMBL" id="TWF75450.1"/>
    </source>
</evidence>
<dbReference type="PROSITE" id="PS00644">
    <property type="entry name" value="COMPLEX1_51K_1"/>
    <property type="match status" value="1"/>
</dbReference>
<dbReference type="SUPFAM" id="SSF52833">
    <property type="entry name" value="Thioredoxin-like"/>
    <property type="match status" value="1"/>
</dbReference>
<dbReference type="GO" id="GO:0046872">
    <property type="term" value="F:metal ion binding"/>
    <property type="evidence" value="ECO:0007669"/>
    <property type="project" value="UniProtKB-KW"/>
</dbReference>
<dbReference type="GO" id="GO:0051539">
    <property type="term" value="F:4 iron, 4 sulfur cluster binding"/>
    <property type="evidence" value="ECO:0007669"/>
    <property type="project" value="UniProtKB-KW"/>
</dbReference>
<dbReference type="InterPro" id="IPR036249">
    <property type="entry name" value="Thioredoxin-like_sf"/>
</dbReference>
<dbReference type="InterPro" id="IPR037207">
    <property type="entry name" value="Nuop51_4Fe4S-bd_sf"/>
</dbReference>
<gene>
    <name evidence="8" type="ORF">FHX44_111334</name>
</gene>
<dbReference type="Gene3D" id="6.10.250.1450">
    <property type="match status" value="1"/>
</dbReference>
<accession>A0A561SKQ6</accession>
<evidence type="ECO:0000256" key="4">
    <source>
        <dbReference type="ARBA" id="ARBA00023004"/>
    </source>
</evidence>
<keyword evidence="4" id="KW-0408">Iron</keyword>
<dbReference type="Gene3D" id="3.40.50.11540">
    <property type="entry name" value="NADH-ubiquinone oxidoreductase 51kDa subunit"/>
    <property type="match status" value="1"/>
</dbReference>
<dbReference type="EMBL" id="VIWU01000001">
    <property type="protein sequence ID" value="TWF75450.1"/>
    <property type="molecule type" value="Genomic_DNA"/>
</dbReference>
<feature type="compositionally biased region" description="Basic and acidic residues" evidence="6">
    <location>
        <begin position="100"/>
        <end position="115"/>
    </location>
</feature>
<dbReference type="Pfam" id="PF10589">
    <property type="entry name" value="NADH_4Fe-4S"/>
    <property type="match status" value="1"/>
</dbReference>
<sequence>MSGMEAGGAGMGEGKLRVFVPRDSAARSVGADAVAERLVAAGAEVVRTGSRGMLWLEPLVEVETPAGRVGYGPVAPEDVDGLVAAGMLDGQDAGLGGPERPTRRDEMSDSPDGGRVDAASPAIRHGESGVYLGLVEELPWMRRQQRVTFARVGVVDPHSPDDYEANGGLAGLRTALAMSPADVVEEVVTSGLRGRGGAGFPTGIKWRTVLGAEADVKFVCCNADEGDSGTFADRMLIEGDPFTLIEGMTIAAHAVGATEGYVYLRSEYPDAVETLTAAIEAARERGWLGERILGSDLTFDLHVRVGAGAYICGEETSMLESLEGKRGQVRAKPPIPALEGLFGRPTVVNNVLSLASVPAILADGADAYAALGVGRSRGTSVFQLGGNIARGGIVETAFGITLGELIDDLGGGTASGRPARAVQVGGPLGAYLPVEKFDLPMDYEAFAEAGAMLGHGGIVVFDDTVDMAAMARFAFSFCAEESCGKCTPCRVGAVRGVETIDRIRTGQDREKNLVLLEDLCELMTDGSLCAMGGLTPMPVRSAVRHFGEDFTR</sequence>
<dbReference type="Pfam" id="PF01512">
    <property type="entry name" value="Complex1_51K"/>
    <property type="match status" value="1"/>
</dbReference>
<evidence type="ECO:0000256" key="5">
    <source>
        <dbReference type="ARBA" id="ARBA00023014"/>
    </source>
</evidence>
<feature type="domain" description="NADH-ubiquinone oxidoreductase 51kDa subunit iron-sulphur binding" evidence="7">
    <location>
        <begin position="468"/>
        <end position="513"/>
    </location>
</feature>
<dbReference type="CDD" id="cd03063">
    <property type="entry name" value="TRX_Fd_FDH_beta"/>
    <property type="match status" value="1"/>
</dbReference>
<keyword evidence="9" id="KW-1185">Reference proteome</keyword>
<protein>
    <submittedName>
        <fullName evidence="8">Formate dehydrogenase beta subunit</fullName>
    </submittedName>
</protein>
<dbReference type="PROSITE" id="PS00645">
    <property type="entry name" value="COMPLEX1_51K_2"/>
    <property type="match status" value="1"/>
</dbReference>
<dbReference type="Gene3D" id="1.20.1440.230">
    <property type="entry name" value="NADH-ubiquinone oxidoreductase 51kDa subunit, iron-sulphur binding domain"/>
    <property type="match status" value="1"/>
</dbReference>
<dbReference type="InterPro" id="IPR011538">
    <property type="entry name" value="Nuo51_FMN-bd"/>
</dbReference>
<name>A0A561SKQ6_9PSEU</name>
<evidence type="ECO:0000256" key="1">
    <source>
        <dbReference type="ARBA" id="ARBA00007523"/>
    </source>
</evidence>
<keyword evidence="3" id="KW-0479">Metal-binding</keyword>
<dbReference type="SUPFAM" id="SSF142019">
    <property type="entry name" value="Nqo1 FMN-binding domain-like"/>
    <property type="match status" value="1"/>
</dbReference>
<comment type="similarity">
    <text evidence="1">Belongs to the complex I 51 kDa subunit family.</text>
</comment>
<dbReference type="SMART" id="SM00928">
    <property type="entry name" value="NADH_4Fe-4S"/>
    <property type="match status" value="1"/>
</dbReference>
<organism evidence="8 9">
    <name type="scientific">Pseudonocardia hierapolitana</name>
    <dbReference type="NCBI Taxonomy" id="1128676"/>
    <lineage>
        <taxon>Bacteria</taxon>
        <taxon>Bacillati</taxon>
        <taxon>Actinomycetota</taxon>
        <taxon>Actinomycetes</taxon>
        <taxon>Pseudonocardiales</taxon>
        <taxon>Pseudonocardiaceae</taxon>
        <taxon>Pseudonocardia</taxon>
    </lineage>
</organism>
<dbReference type="GO" id="GO:0008137">
    <property type="term" value="F:NADH dehydrogenase (ubiquinone) activity"/>
    <property type="evidence" value="ECO:0007669"/>
    <property type="project" value="InterPro"/>
</dbReference>
<keyword evidence="5" id="KW-0411">Iron-sulfur</keyword>
<dbReference type="RefSeq" id="WP_246170247.1">
    <property type="nucleotide sequence ID" value="NZ_VIWU01000001.1"/>
</dbReference>
<keyword evidence="2" id="KW-0004">4Fe-4S</keyword>
<dbReference type="InterPro" id="IPR019575">
    <property type="entry name" value="Nuop51_4Fe4S-bd"/>
</dbReference>